<proteinExistence type="predicted"/>
<protein>
    <submittedName>
        <fullName evidence="1">Uncharacterized protein</fullName>
    </submittedName>
</protein>
<name>A0A8T0DHF0_9TREM</name>
<accession>A0A8T0DHF0</accession>
<dbReference type="Proteomes" id="UP000699462">
    <property type="component" value="Unassembled WGS sequence"/>
</dbReference>
<evidence type="ECO:0000313" key="1">
    <source>
        <dbReference type="EMBL" id="KAF8566177.1"/>
    </source>
</evidence>
<dbReference type="EMBL" id="JTDF01005494">
    <property type="protein sequence ID" value="KAF8566177.1"/>
    <property type="molecule type" value="Genomic_DNA"/>
</dbReference>
<organism evidence="1 2">
    <name type="scientific">Paragonimus westermani</name>
    <dbReference type="NCBI Taxonomy" id="34504"/>
    <lineage>
        <taxon>Eukaryota</taxon>
        <taxon>Metazoa</taxon>
        <taxon>Spiralia</taxon>
        <taxon>Lophotrochozoa</taxon>
        <taxon>Platyhelminthes</taxon>
        <taxon>Trematoda</taxon>
        <taxon>Digenea</taxon>
        <taxon>Plagiorchiida</taxon>
        <taxon>Troglotremata</taxon>
        <taxon>Troglotrematidae</taxon>
        <taxon>Paragonimus</taxon>
    </lineage>
</organism>
<reference evidence="1 2" key="1">
    <citation type="submission" date="2019-07" db="EMBL/GenBank/DDBJ databases">
        <title>Annotation for the trematode Paragonimus westermani.</title>
        <authorList>
            <person name="Choi Y.-J."/>
        </authorList>
    </citation>
    <scope>NUCLEOTIDE SEQUENCE [LARGE SCALE GENOMIC DNA]</scope>
    <source>
        <strain evidence="1">180907_Pwestermani</strain>
    </source>
</reference>
<sequence>MKHVVALQYLSSRKPLAFHGNIFVPGRLPNGFHPTLGLLSGNENLCDSLILNVNSSQIRSVFHTLVAFGSWSFFCRYHQHVWNKTHIDTHSPDVFVHNEFSALNYPSNGSFCRIGMSGTHWKVYDILLGHIC</sequence>
<gene>
    <name evidence="1" type="ORF">P879_10464</name>
</gene>
<evidence type="ECO:0000313" key="2">
    <source>
        <dbReference type="Proteomes" id="UP000699462"/>
    </source>
</evidence>
<dbReference type="AlphaFoldDB" id="A0A8T0DHF0"/>
<comment type="caution">
    <text evidence="1">The sequence shown here is derived from an EMBL/GenBank/DDBJ whole genome shotgun (WGS) entry which is preliminary data.</text>
</comment>
<keyword evidence="2" id="KW-1185">Reference proteome</keyword>